<name>A0A2S5CIW0_9GAMM</name>
<protein>
    <recommendedName>
        <fullName evidence="4">DUF4189 domain-containing protein</fullName>
    </recommendedName>
</protein>
<accession>A0A2S5CIW0</accession>
<evidence type="ECO:0000313" key="3">
    <source>
        <dbReference type="Proteomes" id="UP000237423"/>
    </source>
</evidence>
<gene>
    <name evidence="2" type="ORF">AADEFJLK_03216</name>
</gene>
<dbReference type="RefSeq" id="WP_249028066.1">
    <property type="nucleotide sequence ID" value="NZ_PGFZ01000008.1"/>
</dbReference>
<dbReference type="AlphaFoldDB" id="A0A2S5CIW0"/>
<proteinExistence type="predicted"/>
<sequence>MTTKRMAFWAAIVLGAGLGLAGPASATEYVYRDLMANTLPAPGCAAEAEAIAHANKPFNLNKYSKKFCQSQGYGWHVEAVKDNGKAVCQDCGGVNAGKKQCHLEDVVVTCKRIKPGSVGMLPGKS</sequence>
<organism evidence="2 3">
    <name type="scientific">Methylovulum psychrotolerans</name>
    <dbReference type="NCBI Taxonomy" id="1704499"/>
    <lineage>
        <taxon>Bacteria</taxon>
        <taxon>Pseudomonadati</taxon>
        <taxon>Pseudomonadota</taxon>
        <taxon>Gammaproteobacteria</taxon>
        <taxon>Methylococcales</taxon>
        <taxon>Methylococcaceae</taxon>
        <taxon>Methylovulum</taxon>
    </lineage>
</organism>
<comment type="caution">
    <text evidence="2">The sequence shown here is derived from an EMBL/GenBank/DDBJ whole genome shotgun (WGS) entry which is preliminary data.</text>
</comment>
<feature type="signal peptide" evidence="1">
    <location>
        <begin position="1"/>
        <end position="26"/>
    </location>
</feature>
<dbReference type="Proteomes" id="UP000237423">
    <property type="component" value="Unassembled WGS sequence"/>
</dbReference>
<reference evidence="2 3" key="1">
    <citation type="submission" date="2017-11" db="EMBL/GenBank/DDBJ databases">
        <title>Draft Genome Sequence of Methylobacter psychrotolerans Sph1T, an Obligate Methanotroph from Low-Temperature Environments.</title>
        <authorList>
            <person name="Oshkin I.Y."/>
            <person name="Miroshnikov K."/>
            <person name="Belova S.E."/>
            <person name="Korzhenkov A."/>
            <person name="Toshchakov S.V."/>
            <person name="Dedysh S.N."/>
        </authorList>
    </citation>
    <scope>NUCLEOTIDE SEQUENCE [LARGE SCALE GENOMIC DNA]</scope>
    <source>
        <strain evidence="2 3">Sph1</strain>
    </source>
</reference>
<feature type="chain" id="PRO_5015659485" description="DUF4189 domain-containing protein" evidence="1">
    <location>
        <begin position="27"/>
        <end position="125"/>
    </location>
</feature>
<keyword evidence="1" id="KW-0732">Signal</keyword>
<evidence type="ECO:0000313" key="2">
    <source>
        <dbReference type="EMBL" id="POZ50750.1"/>
    </source>
</evidence>
<evidence type="ECO:0000256" key="1">
    <source>
        <dbReference type="SAM" id="SignalP"/>
    </source>
</evidence>
<evidence type="ECO:0008006" key="4">
    <source>
        <dbReference type="Google" id="ProtNLM"/>
    </source>
</evidence>
<dbReference type="EMBL" id="PGFZ01000008">
    <property type="protein sequence ID" value="POZ50750.1"/>
    <property type="molecule type" value="Genomic_DNA"/>
</dbReference>